<dbReference type="InterPro" id="IPR013519">
    <property type="entry name" value="Int_alpha_beta-p"/>
</dbReference>
<organism evidence="6 7">
    <name type="scientific">Fistulifera solaris</name>
    <name type="common">Oleaginous diatom</name>
    <dbReference type="NCBI Taxonomy" id="1519565"/>
    <lineage>
        <taxon>Eukaryota</taxon>
        <taxon>Sar</taxon>
        <taxon>Stramenopiles</taxon>
        <taxon>Ochrophyta</taxon>
        <taxon>Bacillariophyta</taxon>
        <taxon>Bacillariophyceae</taxon>
        <taxon>Bacillariophycidae</taxon>
        <taxon>Naviculales</taxon>
        <taxon>Naviculaceae</taxon>
        <taxon>Fistulifera</taxon>
    </lineage>
</organism>
<keyword evidence="2" id="KW-0677">Repeat</keyword>
<feature type="repeat" description="FG-GAP" evidence="4">
    <location>
        <begin position="136"/>
        <end position="189"/>
    </location>
</feature>
<evidence type="ECO:0000256" key="4">
    <source>
        <dbReference type="PROSITE-ProRule" id="PRU00803"/>
    </source>
</evidence>
<evidence type="ECO:0000313" key="6">
    <source>
        <dbReference type="EMBL" id="GAX13014.1"/>
    </source>
</evidence>
<feature type="chain" id="PRO_5012712597" evidence="5">
    <location>
        <begin position="20"/>
        <end position="431"/>
    </location>
</feature>
<comment type="caution">
    <text evidence="6">The sequence shown here is derived from an EMBL/GenBank/DDBJ whole genome shotgun (WGS) entry which is preliminary data.</text>
</comment>
<proteinExistence type="predicted"/>
<keyword evidence="1 5" id="KW-0732">Signal</keyword>
<dbReference type="OrthoDB" id="188207at2759"/>
<sequence>MHSKFTYVLLSLFWSFSSALWQQVDKLIAADANPVNSDDAGRGYGSSVAIDGDYLVVGAPSENNEAGAVLVFERDPATNKWTEIRKVTGEAIRDNFGKSVAIQGNIFVVGASRNDGIADDAGAVYVYKLDDDGFSQKIENINAPEGSRFGSNIDLDLPYLVVGAPLEDDLSESGGAVYVYKFKEDESGFDVAEQRRIMPIDVAFNDQFGTDVGISGDLLVAGAIGVNNGIGAAYIYKKGEASEEWVLETRIAGRFTSKGDNFGQAVDIEDGIVVVGAKKNRSLPFPFNRIIDRLPDFLVAEDIGKAYVFAKKDGRWKQTDHLRPTQSALGKGFGTSIAIQDGRIVVGAPLGFRETGTRKEAGAVYLFAPLTNNRYKWRRGVQLTPKDIQNYDNFGIAVSYSAGTLVVGANQEDEGNSNEGAAYVFFNQRQD</sequence>
<dbReference type="SMART" id="SM00191">
    <property type="entry name" value="Int_alpha"/>
    <property type="match status" value="6"/>
</dbReference>
<keyword evidence="7" id="KW-1185">Reference proteome</keyword>
<evidence type="ECO:0000256" key="1">
    <source>
        <dbReference type="ARBA" id="ARBA00022729"/>
    </source>
</evidence>
<accession>A0A1Z5JG92</accession>
<gene>
    <name evidence="6" type="ORF">FisN_2Hh499</name>
</gene>
<evidence type="ECO:0000313" key="7">
    <source>
        <dbReference type="Proteomes" id="UP000198406"/>
    </source>
</evidence>
<dbReference type="Gene3D" id="2.130.10.130">
    <property type="entry name" value="Integrin alpha, N-terminal"/>
    <property type="match status" value="3"/>
</dbReference>
<dbReference type="AlphaFoldDB" id="A0A1Z5JG92"/>
<dbReference type="InterPro" id="IPR028994">
    <property type="entry name" value="Integrin_alpha_N"/>
</dbReference>
<name>A0A1Z5JG92_FISSO</name>
<dbReference type="Proteomes" id="UP000198406">
    <property type="component" value="Unassembled WGS sequence"/>
</dbReference>
<feature type="signal peptide" evidence="5">
    <location>
        <begin position="1"/>
        <end position="19"/>
    </location>
</feature>
<dbReference type="InParanoid" id="A0A1Z5JG92"/>
<dbReference type="InterPro" id="IPR013517">
    <property type="entry name" value="FG-GAP"/>
</dbReference>
<protein>
    <submittedName>
        <fullName evidence="6">Uncharacterized protein</fullName>
    </submittedName>
</protein>
<dbReference type="PANTHER" id="PTHR36220">
    <property type="entry name" value="UNNAMED PRODUCT"/>
    <property type="match status" value="1"/>
</dbReference>
<evidence type="ECO:0000256" key="5">
    <source>
        <dbReference type="SAM" id="SignalP"/>
    </source>
</evidence>
<dbReference type="EMBL" id="BDSP01000060">
    <property type="protein sequence ID" value="GAX13014.1"/>
    <property type="molecule type" value="Genomic_DNA"/>
</dbReference>
<feature type="repeat" description="FG-GAP" evidence="4">
    <location>
        <begin position="318"/>
        <end position="376"/>
    </location>
</feature>
<keyword evidence="3" id="KW-0325">Glycoprotein</keyword>
<dbReference type="SUPFAM" id="SSF69318">
    <property type="entry name" value="Integrin alpha N-terminal domain"/>
    <property type="match status" value="2"/>
</dbReference>
<evidence type="ECO:0000256" key="2">
    <source>
        <dbReference type="ARBA" id="ARBA00022737"/>
    </source>
</evidence>
<dbReference type="PANTHER" id="PTHR36220:SF1">
    <property type="entry name" value="GAMMA TUBULIN COMPLEX COMPONENT C-TERMINAL DOMAIN-CONTAINING PROTEIN"/>
    <property type="match status" value="1"/>
</dbReference>
<dbReference type="Pfam" id="PF14312">
    <property type="entry name" value="FG-GAP_2"/>
    <property type="match status" value="6"/>
</dbReference>
<reference evidence="6 7" key="1">
    <citation type="journal article" date="2015" name="Plant Cell">
        <title>Oil accumulation by the oleaginous diatom Fistulifera solaris as revealed by the genome and transcriptome.</title>
        <authorList>
            <person name="Tanaka T."/>
            <person name="Maeda Y."/>
            <person name="Veluchamy A."/>
            <person name="Tanaka M."/>
            <person name="Abida H."/>
            <person name="Marechal E."/>
            <person name="Bowler C."/>
            <person name="Muto M."/>
            <person name="Sunaga Y."/>
            <person name="Tanaka M."/>
            <person name="Yoshino T."/>
            <person name="Taniguchi T."/>
            <person name="Fukuda Y."/>
            <person name="Nemoto M."/>
            <person name="Matsumoto M."/>
            <person name="Wong P.S."/>
            <person name="Aburatani S."/>
            <person name="Fujibuchi W."/>
        </authorList>
    </citation>
    <scope>NUCLEOTIDE SEQUENCE [LARGE SCALE GENOMIC DNA]</scope>
    <source>
        <strain evidence="6 7">JPCC DA0580</strain>
    </source>
</reference>
<dbReference type="PROSITE" id="PS51470">
    <property type="entry name" value="FG_GAP"/>
    <property type="match status" value="2"/>
</dbReference>
<evidence type="ECO:0000256" key="3">
    <source>
        <dbReference type="ARBA" id="ARBA00023180"/>
    </source>
</evidence>